<dbReference type="RefSeq" id="WP_190291823.1">
    <property type="nucleotide sequence ID" value="NZ_JABFCZ010000012.1"/>
</dbReference>
<dbReference type="PANTHER" id="PTHR47894">
    <property type="entry name" value="HTH-TYPE TRANSCRIPTIONAL REGULATOR GADX"/>
    <property type="match status" value="1"/>
</dbReference>
<dbReference type="Pfam" id="PF12625">
    <property type="entry name" value="Arabinose_bd"/>
    <property type="match status" value="1"/>
</dbReference>
<dbReference type="Proteomes" id="UP000598467">
    <property type="component" value="Unassembled WGS sequence"/>
</dbReference>
<keyword evidence="3" id="KW-0804">Transcription</keyword>
<dbReference type="GO" id="GO:0000976">
    <property type="term" value="F:transcription cis-regulatory region binding"/>
    <property type="evidence" value="ECO:0007669"/>
    <property type="project" value="TreeGrafter"/>
</dbReference>
<evidence type="ECO:0000259" key="4">
    <source>
        <dbReference type="PROSITE" id="PS01124"/>
    </source>
</evidence>
<accession>A0A926S718</accession>
<dbReference type="SMART" id="SM00342">
    <property type="entry name" value="HTH_ARAC"/>
    <property type="match status" value="1"/>
</dbReference>
<dbReference type="PROSITE" id="PS01124">
    <property type="entry name" value="HTH_ARAC_FAMILY_2"/>
    <property type="match status" value="1"/>
</dbReference>
<organism evidence="5 6">
    <name type="scientific">Roseibium aggregatum</name>
    <dbReference type="NCBI Taxonomy" id="187304"/>
    <lineage>
        <taxon>Bacteria</taxon>
        <taxon>Pseudomonadati</taxon>
        <taxon>Pseudomonadota</taxon>
        <taxon>Alphaproteobacteria</taxon>
        <taxon>Hyphomicrobiales</taxon>
        <taxon>Stappiaceae</taxon>
        <taxon>Roseibium</taxon>
    </lineage>
</organism>
<evidence type="ECO:0000256" key="1">
    <source>
        <dbReference type="ARBA" id="ARBA00023015"/>
    </source>
</evidence>
<evidence type="ECO:0000313" key="5">
    <source>
        <dbReference type="EMBL" id="MBD1547072.1"/>
    </source>
</evidence>
<dbReference type="GO" id="GO:0003700">
    <property type="term" value="F:DNA-binding transcription factor activity"/>
    <property type="evidence" value="ECO:0007669"/>
    <property type="project" value="InterPro"/>
</dbReference>
<dbReference type="Gene3D" id="1.10.10.60">
    <property type="entry name" value="Homeodomain-like"/>
    <property type="match status" value="1"/>
</dbReference>
<proteinExistence type="predicted"/>
<dbReference type="InterPro" id="IPR009057">
    <property type="entry name" value="Homeodomain-like_sf"/>
</dbReference>
<dbReference type="PANTHER" id="PTHR47894:SF4">
    <property type="entry name" value="HTH-TYPE TRANSCRIPTIONAL REGULATOR GADX"/>
    <property type="match status" value="1"/>
</dbReference>
<dbReference type="PRINTS" id="PR00032">
    <property type="entry name" value="HTHARAC"/>
</dbReference>
<dbReference type="AlphaFoldDB" id="A0A926S718"/>
<dbReference type="InterPro" id="IPR018060">
    <property type="entry name" value="HTH_AraC"/>
</dbReference>
<dbReference type="Pfam" id="PF12833">
    <property type="entry name" value="HTH_18"/>
    <property type="match status" value="1"/>
</dbReference>
<evidence type="ECO:0000256" key="3">
    <source>
        <dbReference type="ARBA" id="ARBA00023163"/>
    </source>
</evidence>
<comment type="caution">
    <text evidence="5">The sequence shown here is derived from an EMBL/GenBank/DDBJ whole genome shotgun (WGS) entry which is preliminary data.</text>
</comment>
<dbReference type="InterPro" id="IPR032687">
    <property type="entry name" value="AraC-type_N"/>
</dbReference>
<gene>
    <name evidence="5" type="ORF">HK439_12420</name>
</gene>
<evidence type="ECO:0000313" key="6">
    <source>
        <dbReference type="Proteomes" id="UP000598467"/>
    </source>
</evidence>
<reference evidence="5" key="1">
    <citation type="submission" date="2020-05" db="EMBL/GenBank/DDBJ databases">
        <title>Identification of trans-AT polyketide cluster in two marine bacteria, producers of a novel glutaramide-containing polyketide sesbanimide D and analogs.</title>
        <authorList>
            <person name="Kacar D."/>
            <person name="Rodriguez P."/>
            <person name="Canedo L."/>
            <person name="Gonzalez E."/>
            <person name="Galan B."/>
            <person name="De La Calle F."/>
            <person name="Garcia J.L."/>
        </authorList>
    </citation>
    <scope>NUCLEOTIDE SEQUENCE</scope>
    <source>
        <strain evidence="5">PHM038</strain>
    </source>
</reference>
<sequence length="339" mass="38881">MAGRKLHSEEWGQAEQIGYLEQLLISKGRSWNDLARRFPLPSRASDLKDQKVEMSLMLEIFEYAAELIGDDAAMLDYFSDLPHGAIPIFDYVALCAPSLRAALQNWQRFIALRTNCYHMIFTEEPRYGILSWDIPDRLGPRTQNMFAKIAWASSRIENIVQDPDLRLMIELTVPPPKCTSRFQKKYGNRLLFSQAQDRILIPSPYLDAVPPKNEANLYSLVESTALAEVEKLLSLNDPITRIKAAINEHLKAGDCKLETVAKSLGMSQRSLQRHLEMEGTSFRELTDTIRRTLASRYLRETNLNLKEIAFLLGFSELSSFSRAVKFWFGVSPSQYRRNR</sequence>
<keyword evidence="1" id="KW-0805">Transcription regulation</keyword>
<dbReference type="EMBL" id="JABFCZ010000012">
    <property type="protein sequence ID" value="MBD1547072.1"/>
    <property type="molecule type" value="Genomic_DNA"/>
</dbReference>
<dbReference type="InterPro" id="IPR020449">
    <property type="entry name" value="Tscrpt_reg_AraC-type_HTH"/>
</dbReference>
<protein>
    <submittedName>
        <fullName evidence="5">Helix-turn-helix domain-containing protein</fullName>
    </submittedName>
</protein>
<feature type="domain" description="HTH araC/xylS-type" evidence="4">
    <location>
        <begin position="240"/>
        <end position="338"/>
    </location>
</feature>
<keyword evidence="2" id="KW-0238">DNA-binding</keyword>
<evidence type="ECO:0000256" key="2">
    <source>
        <dbReference type="ARBA" id="ARBA00023125"/>
    </source>
</evidence>
<dbReference type="GO" id="GO:0005829">
    <property type="term" value="C:cytosol"/>
    <property type="evidence" value="ECO:0007669"/>
    <property type="project" value="TreeGrafter"/>
</dbReference>
<name>A0A926S718_9HYPH</name>
<dbReference type="SUPFAM" id="SSF46689">
    <property type="entry name" value="Homeodomain-like"/>
    <property type="match status" value="1"/>
</dbReference>